<reference evidence="3 4" key="1">
    <citation type="submission" date="2020-07" db="EMBL/GenBank/DDBJ databases">
        <title>Sequencing the genomes of 1000 actinobacteria strains.</title>
        <authorList>
            <person name="Klenk H.-P."/>
        </authorList>
    </citation>
    <scope>NUCLEOTIDE SEQUENCE [LARGE SCALE GENOMIC DNA]</scope>
    <source>
        <strain evidence="3 4">DSM 42178</strain>
    </source>
</reference>
<protein>
    <submittedName>
        <fullName evidence="3">PPOX class probable F420-dependent enzyme</fullName>
    </submittedName>
</protein>
<dbReference type="InterPro" id="IPR052019">
    <property type="entry name" value="F420H2_bilvrd_red/Heme_oxyg"/>
</dbReference>
<dbReference type="SUPFAM" id="SSF50475">
    <property type="entry name" value="FMN-binding split barrel"/>
    <property type="match status" value="1"/>
</dbReference>
<evidence type="ECO:0000259" key="2">
    <source>
        <dbReference type="Pfam" id="PF01243"/>
    </source>
</evidence>
<keyword evidence="1" id="KW-0560">Oxidoreductase</keyword>
<feature type="domain" description="Pyridoxamine 5'-phosphate oxidase N-terminal" evidence="2">
    <location>
        <begin position="5"/>
        <end position="135"/>
    </location>
</feature>
<dbReference type="EMBL" id="JACBZD010000002">
    <property type="protein sequence ID" value="NYI08252.1"/>
    <property type="molecule type" value="Genomic_DNA"/>
</dbReference>
<dbReference type="InterPro" id="IPR011576">
    <property type="entry name" value="Pyridox_Oxase_N"/>
</dbReference>
<dbReference type="GO" id="GO:0016627">
    <property type="term" value="F:oxidoreductase activity, acting on the CH-CH group of donors"/>
    <property type="evidence" value="ECO:0007669"/>
    <property type="project" value="TreeGrafter"/>
</dbReference>
<dbReference type="PANTHER" id="PTHR35176:SF2">
    <property type="entry name" value="F420H(2)-DEPENDENT REDUCTASE RV1155"/>
    <property type="match status" value="1"/>
</dbReference>
<evidence type="ECO:0000313" key="3">
    <source>
        <dbReference type="EMBL" id="NYI08252.1"/>
    </source>
</evidence>
<dbReference type="Proteomes" id="UP000567795">
    <property type="component" value="Unassembled WGS sequence"/>
</dbReference>
<comment type="caution">
    <text evidence="3">The sequence shown here is derived from an EMBL/GenBank/DDBJ whole genome shotgun (WGS) entry which is preliminary data.</text>
</comment>
<dbReference type="InterPro" id="IPR019920">
    <property type="entry name" value="F420-binding_dom_put"/>
</dbReference>
<organism evidence="3 4">
    <name type="scientific">Allostreptomyces psammosilenae</name>
    <dbReference type="NCBI Taxonomy" id="1892865"/>
    <lineage>
        <taxon>Bacteria</taxon>
        <taxon>Bacillati</taxon>
        <taxon>Actinomycetota</taxon>
        <taxon>Actinomycetes</taxon>
        <taxon>Kitasatosporales</taxon>
        <taxon>Streptomycetaceae</taxon>
        <taxon>Allostreptomyces</taxon>
    </lineage>
</organism>
<dbReference type="GO" id="GO:0005829">
    <property type="term" value="C:cytosol"/>
    <property type="evidence" value="ECO:0007669"/>
    <property type="project" value="TreeGrafter"/>
</dbReference>
<proteinExistence type="predicted"/>
<dbReference type="RefSeq" id="WP_218904792.1">
    <property type="nucleotide sequence ID" value="NZ_JACBZD010000002.1"/>
</dbReference>
<dbReference type="InterPro" id="IPR012349">
    <property type="entry name" value="Split_barrel_FMN-bd"/>
</dbReference>
<name>A0A853AD42_9ACTN</name>
<dbReference type="AlphaFoldDB" id="A0A853AD42"/>
<evidence type="ECO:0000256" key="1">
    <source>
        <dbReference type="ARBA" id="ARBA00023002"/>
    </source>
</evidence>
<dbReference type="Gene3D" id="2.30.110.10">
    <property type="entry name" value="Electron Transport, Fmn-binding Protein, Chain A"/>
    <property type="match status" value="1"/>
</dbReference>
<evidence type="ECO:0000313" key="4">
    <source>
        <dbReference type="Proteomes" id="UP000567795"/>
    </source>
</evidence>
<keyword evidence="4" id="KW-1185">Reference proteome</keyword>
<dbReference type="Pfam" id="PF01243">
    <property type="entry name" value="PNPOx_N"/>
    <property type="match status" value="1"/>
</dbReference>
<gene>
    <name evidence="3" type="ORF">FHU37_005281</name>
</gene>
<dbReference type="GO" id="GO:0070967">
    <property type="term" value="F:coenzyme F420 binding"/>
    <property type="evidence" value="ECO:0007669"/>
    <property type="project" value="TreeGrafter"/>
</dbReference>
<dbReference type="NCBIfam" id="TIGR03618">
    <property type="entry name" value="Rv1155_F420"/>
    <property type="match status" value="1"/>
</dbReference>
<accession>A0A853AD42</accession>
<dbReference type="PANTHER" id="PTHR35176">
    <property type="entry name" value="HEME OXYGENASE HI_0854-RELATED"/>
    <property type="match status" value="1"/>
</dbReference>
<sequence length="138" mass="14948">MLTADQARAFLATRHRGVFTTFRADGRPQLSPVLAALDGAGRVVLSTTEGRAKARNVRRDPRVALCVMEDGFFGSWVQVEGTAELLPPEEALDEEALRGLYGALPATEPPSWDEFRAAVAAPERVVVRFAIERASGVV</sequence>